<feature type="compositionally biased region" description="Polar residues" evidence="1">
    <location>
        <begin position="466"/>
        <end position="476"/>
    </location>
</feature>
<evidence type="ECO:0000256" key="1">
    <source>
        <dbReference type="SAM" id="MobiDB-lite"/>
    </source>
</evidence>
<feature type="compositionally biased region" description="Basic and acidic residues" evidence="1">
    <location>
        <begin position="447"/>
        <end position="456"/>
    </location>
</feature>
<dbReference type="Gene3D" id="3.40.50.1240">
    <property type="entry name" value="Phosphoglycerate mutase-like"/>
    <property type="match status" value="1"/>
</dbReference>
<accession>A0AAE1AHM3</accession>
<reference evidence="2" key="1">
    <citation type="journal article" date="2023" name="G3 (Bethesda)">
        <title>A reference genome for the long-term kleptoplast-retaining sea slug Elysia crispata morphotype clarki.</title>
        <authorList>
            <person name="Eastman K.E."/>
            <person name="Pendleton A.L."/>
            <person name="Shaikh M.A."/>
            <person name="Suttiyut T."/>
            <person name="Ogas R."/>
            <person name="Tomko P."/>
            <person name="Gavelis G."/>
            <person name="Widhalm J.R."/>
            <person name="Wisecaver J.H."/>
        </authorList>
    </citation>
    <scope>NUCLEOTIDE SEQUENCE</scope>
    <source>
        <strain evidence="2">ECLA1</strain>
    </source>
</reference>
<dbReference type="EMBL" id="JAWDGP010001807">
    <property type="protein sequence ID" value="KAK3788004.1"/>
    <property type="molecule type" value="Genomic_DNA"/>
</dbReference>
<organism evidence="2 3">
    <name type="scientific">Elysia crispata</name>
    <name type="common">lettuce slug</name>
    <dbReference type="NCBI Taxonomy" id="231223"/>
    <lineage>
        <taxon>Eukaryota</taxon>
        <taxon>Metazoa</taxon>
        <taxon>Spiralia</taxon>
        <taxon>Lophotrochozoa</taxon>
        <taxon>Mollusca</taxon>
        <taxon>Gastropoda</taxon>
        <taxon>Heterobranchia</taxon>
        <taxon>Euthyneura</taxon>
        <taxon>Panpulmonata</taxon>
        <taxon>Sacoglossa</taxon>
        <taxon>Placobranchoidea</taxon>
        <taxon>Plakobranchidae</taxon>
        <taxon>Elysia</taxon>
    </lineage>
</organism>
<feature type="region of interest" description="Disordered" evidence="1">
    <location>
        <begin position="447"/>
        <end position="478"/>
    </location>
</feature>
<proteinExistence type="predicted"/>
<gene>
    <name evidence="2" type="ORF">RRG08_042292</name>
</gene>
<sequence length="544" mass="60267">MAYDHAKDSKGLGGSSFLRSCIARLLIFFLTHIIALAPLCSSKENPHPRISELCADTFRGFEGERIQDYQLEKAFIAVTPGHTSSPSDIVKALEGHRSEKVRAYPELLSIKNVVRGSSSKKDFKVFEALPSASPGRTGKASGGKGKVLGGTEVQREEQELSVVGVIQMIKLGEFLARRYFEQLKSVMAPPGENKNLAETTGELVHFQTLSAFLHGLLMEKQFVAANVAKVGASYCRVSGQLSSVCSAAHSALQHLRFFVEEAFRKESLLFKGSKLSDLNVAALLSEGPNELSAKEAISHISNRLCAERHHRRVERVEKKPMQVANVHIDQMFNIADSHVSYLSSSELFQSFAKSHSLSLLSYADQWLTCFDSEAKKCRDKNDMKMVSVDPLSMLSLLTTLSLPTSQHILPAARLVIEIFHLRPSSQQEQNRTKLEYLSEHALHNEKRWSDLPDGSKHVTGVENMSEKSNTSSQYEGSQLDKKDFKSKFVRVLYNGQVVTSNISACAEEPVLNLGLCSYKSFNSLLLHALQTGFSLVKSQSKSEL</sequence>
<evidence type="ECO:0000313" key="3">
    <source>
        <dbReference type="Proteomes" id="UP001283361"/>
    </source>
</evidence>
<keyword evidence="3" id="KW-1185">Reference proteome</keyword>
<comment type="caution">
    <text evidence="2">The sequence shown here is derived from an EMBL/GenBank/DDBJ whole genome shotgun (WGS) entry which is preliminary data.</text>
</comment>
<dbReference type="SUPFAM" id="SSF53254">
    <property type="entry name" value="Phosphoglycerate mutase-like"/>
    <property type="match status" value="1"/>
</dbReference>
<name>A0AAE1AHM3_9GAST</name>
<dbReference type="Proteomes" id="UP001283361">
    <property type="component" value="Unassembled WGS sequence"/>
</dbReference>
<evidence type="ECO:0000313" key="2">
    <source>
        <dbReference type="EMBL" id="KAK3788004.1"/>
    </source>
</evidence>
<protein>
    <submittedName>
        <fullName evidence="2">Uncharacterized protein</fullName>
    </submittedName>
</protein>
<dbReference type="AlphaFoldDB" id="A0AAE1AHM3"/>
<dbReference type="InterPro" id="IPR029033">
    <property type="entry name" value="His_PPase_superfam"/>
</dbReference>